<sequence length="65" mass="6508">MSTEADDDLPMVATLVGAILLARATAGTELSEKILESTHKDLTAPHGPRPGLLGTGAVGVGPDAT</sequence>
<evidence type="ECO:0000256" key="1">
    <source>
        <dbReference type="SAM" id="MobiDB-lite"/>
    </source>
</evidence>
<organism evidence="2 3">
    <name type="scientific">Streptomyces aurantiogriseus</name>
    <dbReference type="NCBI Taxonomy" id="66870"/>
    <lineage>
        <taxon>Bacteria</taxon>
        <taxon>Bacillati</taxon>
        <taxon>Actinomycetota</taxon>
        <taxon>Actinomycetes</taxon>
        <taxon>Kitasatosporales</taxon>
        <taxon>Streptomycetaceae</taxon>
        <taxon>Streptomyces</taxon>
    </lineage>
</organism>
<comment type="caution">
    <text evidence="2">The sequence shown here is derived from an EMBL/GenBank/DDBJ whole genome shotgun (WGS) entry which is preliminary data.</text>
</comment>
<dbReference type="Proteomes" id="UP000658320">
    <property type="component" value="Unassembled WGS sequence"/>
</dbReference>
<gene>
    <name evidence="2" type="ORF">GCM10010251_86600</name>
</gene>
<reference evidence="2" key="2">
    <citation type="submission" date="2020-09" db="EMBL/GenBank/DDBJ databases">
        <authorList>
            <person name="Sun Q."/>
            <person name="Ohkuma M."/>
        </authorList>
    </citation>
    <scope>NUCLEOTIDE SEQUENCE</scope>
    <source>
        <strain evidence="2">JCM 4346</strain>
    </source>
</reference>
<dbReference type="AlphaFoldDB" id="A0A918FML2"/>
<protein>
    <submittedName>
        <fullName evidence="2">Uncharacterized protein</fullName>
    </submittedName>
</protein>
<dbReference type="EMBL" id="BMSX01000033">
    <property type="protein sequence ID" value="GGR56436.1"/>
    <property type="molecule type" value="Genomic_DNA"/>
</dbReference>
<proteinExistence type="predicted"/>
<dbReference type="RefSeq" id="WP_189943529.1">
    <property type="nucleotide sequence ID" value="NZ_BMSX01000033.1"/>
</dbReference>
<feature type="region of interest" description="Disordered" evidence="1">
    <location>
        <begin position="41"/>
        <end position="65"/>
    </location>
</feature>
<dbReference type="Gene3D" id="1.10.357.10">
    <property type="entry name" value="Tetracycline Repressor, domain 2"/>
    <property type="match status" value="1"/>
</dbReference>
<name>A0A918FML2_9ACTN</name>
<keyword evidence="3" id="KW-1185">Reference proteome</keyword>
<reference evidence="2" key="1">
    <citation type="journal article" date="2014" name="Int. J. Syst. Evol. Microbiol.">
        <title>Complete genome sequence of Corynebacterium casei LMG S-19264T (=DSM 44701T), isolated from a smear-ripened cheese.</title>
        <authorList>
            <consortium name="US DOE Joint Genome Institute (JGI-PGF)"/>
            <person name="Walter F."/>
            <person name="Albersmeier A."/>
            <person name="Kalinowski J."/>
            <person name="Ruckert C."/>
        </authorList>
    </citation>
    <scope>NUCLEOTIDE SEQUENCE</scope>
    <source>
        <strain evidence="2">JCM 4346</strain>
    </source>
</reference>
<evidence type="ECO:0000313" key="3">
    <source>
        <dbReference type="Proteomes" id="UP000658320"/>
    </source>
</evidence>
<evidence type="ECO:0000313" key="2">
    <source>
        <dbReference type="EMBL" id="GGR56436.1"/>
    </source>
</evidence>
<accession>A0A918FML2</accession>